<keyword evidence="5" id="KW-0489">Methyltransferase</keyword>
<dbReference type="InterPro" id="IPR013217">
    <property type="entry name" value="Methyltransf_12"/>
</dbReference>
<sequence>MDISRESCQEDELNRLFAGACTAQTEGRFAEAEKGYLLLLQSFPDAPLLHYNLGLVYYSLEDFSKALREFSLAHDLQPDDADMGFNLALCLKKTGDITGAIDVFRQLLVTMPDHTDCWYNLAGCYREIHDDSQAITCYSQALALNANYLPALNNLAYLYHRQGDHEQAAVCYQQLLALRPEDESAKYMLASISGKTLDCAPDVYVRSFFDAYAEGFEQSLVDGLGYDNPRQLYSCFARCQTRKIIYDHGLDLGCGTGLAGVAFQDVLRVLDGVDLSANMLRQAAEKECYSALYQDSICNFLQTATCNYDLFLATDVFIYVGELQQIFSSLASIALPEALFCFSTEYLEGTGYCLRQTGRFAYSSDYIRTTAANTGWTVLAEESTRLRKEREEWLEGRLWILGADSRVI</sequence>
<dbReference type="InterPro" id="IPR029063">
    <property type="entry name" value="SAM-dependent_MTases_sf"/>
</dbReference>
<dbReference type="OrthoDB" id="5419754at2"/>
<dbReference type="InterPro" id="IPR013105">
    <property type="entry name" value="TPR_2"/>
</dbReference>
<dbReference type="InterPro" id="IPR019734">
    <property type="entry name" value="TPR_rpt"/>
</dbReference>
<feature type="repeat" description="TPR" evidence="3">
    <location>
        <begin position="47"/>
        <end position="80"/>
    </location>
</feature>
<dbReference type="Gene3D" id="1.25.40.10">
    <property type="entry name" value="Tetratricopeptide repeat domain"/>
    <property type="match status" value="1"/>
</dbReference>
<dbReference type="SMART" id="SM00028">
    <property type="entry name" value="TPR"/>
    <property type="match status" value="4"/>
</dbReference>
<reference evidence="5 6" key="1">
    <citation type="submission" date="2016-12" db="EMBL/GenBank/DDBJ databases">
        <authorList>
            <person name="Song W.-J."/>
            <person name="Kurnit D.M."/>
        </authorList>
    </citation>
    <scope>NUCLEOTIDE SEQUENCE [LARGE SCALE GENOMIC DNA]</scope>
    <source>
        <strain evidence="5 6">DSM 18488</strain>
    </source>
</reference>
<evidence type="ECO:0000259" key="4">
    <source>
        <dbReference type="Pfam" id="PF08242"/>
    </source>
</evidence>
<evidence type="ECO:0000256" key="2">
    <source>
        <dbReference type="ARBA" id="ARBA00022803"/>
    </source>
</evidence>
<feature type="domain" description="Methyltransferase type 12" evidence="4">
    <location>
        <begin position="250"/>
        <end position="337"/>
    </location>
</feature>
<dbReference type="SUPFAM" id="SSF48452">
    <property type="entry name" value="TPR-like"/>
    <property type="match status" value="1"/>
</dbReference>
<dbReference type="Pfam" id="PF13174">
    <property type="entry name" value="TPR_6"/>
    <property type="match status" value="1"/>
</dbReference>
<dbReference type="PROSITE" id="PS50005">
    <property type="entry name" value="TPR"/>
    <property type="match status" value="3"/>
</dbReference>
<dbReference type="STRING" id="1121416.SAMN02745220_00331"/>
<organism evidence="5 6">
    <name type="scientific">Desulfopila aestuarii DSM 18488</name>
    <dbReference type="NCBI Taxonomy" id="1121416"/>
    <lineage>
        <taxon>Bacteria</taxon>
        <taxon>Pseudomonadati</taxon>
        <taxon>Thermodesulfobacteriota</taxon>
        <taxon>Desulfobulbia</taxon>
        <taxon>Desulfobulbales</taxon>
        <taxon>Desulfocapsaceae</taxon>
        <taxon>Desulfopila</taxon>
    </lineage>
</organism>
<evidence type="ECO:0000313" key="6">
    <source>
        <dbReference type="Proteomes" id="UP000184603"/>
    </source>
</evidence>
<proteinExistence type="predicted"/>
<dbReference type="InterPro" id="IPR011990">
    <property type="entry name" value="TPR-like_helical_dom_sf"/>
</dbReference>
<dbReference type="Pfam" id="PF08242">
    <property type="entry name" value="Methyltransf_12"/>
    <property type="match status" value="1"/>
</dbReference>
<gene>
    <name evidence="5" type="ORF">SAMN02745220_00331</name>
</gene>
<dbReference type="Pfam" id="PF07719">
    <property type="entry name" value="TPR_2"/>
    <property type="match status" value="1"/>
</dbReference>
<dbReference type="EMBL" id="FRFE01000001">
    <property type="protein sequence ID" value="SHO43196.1"/>
    <property type="molecule type" value="Genomic_DNA"/>
</dbReference>
<dbReference type="AlphaFoldDB" id="A0A1M7XWP1"/>
<dbReference type="InterPro" id="IPR051012">
    <property type="entry name" value="CellSynth/LPSAsmb/PSIAsmb"/>
</dbReference>
<name>A0A1M7XWP1_9BACT</name>
<dbReference type="PANTHER" id="PTHR45586:SF1">
    <property type="entry name" value="LIPOPOLYSACCHARIDE ASSEMBLY PROTEIN B"/>
    <property type="match status" value="1"/>
</dbReference>
<dbReference type="Proteomes" id="UP000184603">
    <property type="component" value="Unassembled WGS sequence"/>
</dbReference>
<protein>
    <submittedName>
        <fullName evidence="5">Predicted methyltransferase, contains TPR repeat</fullName>
    </submittedName>
</protein>
<keyword evidence="1" id="KW-0677">Repeat</keyword>
<evidence type="ECO:0000256" key="3">
    <source>
        <dbReference type="PROSITE-ProRule" id="PRU00339"/>
    </source>
</evidence>
<feature type="repeat" description="TPR" evidence="3">
    <location>
        <begin position="149"/>
        <end position="182"/>
    </location>
</feature>
<evidence type="ECO:0000313" key="5">
    <source>
        <dbReference type="EMBL" id="SHO43196.1"/>
    </source>
</evidence>
<dbReference type="RefSeq" id="WP_073611675.1">
    <property type="nucleotide sequence ID" value="NZ_FRFE01000001.1"/>
</dbReference>
<keyword evidence="2 3" id="KW-0802">TPR repeat</keyword>
<dbReference type="GO" id="GO:0032259">
    <property type="term" value="P:methylation"/>
    <property type="evidence" value="ECO:0007669"/>
    <property type="project" value="UniProtKB-KW"/>
</dbReference>
<evidence type="ECO:0000256" key="1">
    <source>
        <dbReference type="ARBA" id="ARBA00022737"/>
    </source>
</evidence>
<dbReference type="Gene3D" id="3.40.50.150">
    <property type="entry name" value="Vaccinia Virus protein VP39"/>
    <property type="match status" value="1"/>
</dbReference>
<dbReference type="PANTHER" id="PTHR45586">
    <property type="entry name" value="TPR REPEAT-CONTAINING PROTEIN PA4667"/>
    <property type="match status" value="1"/>
</dbReference>
<feature type="repeat" description="TPR" evidence="3">
    <location>
        <begin position="115"/>
        <end position="148"/>
    </location>
</feature>
<accession>A0A1M7XWP1</accession>
<dbReference type="SUPFAM" id="SSF53335">
    <property type="entry name" value="S-adenosyl-L-methionine-dependent methyltransferases"/>
    <property type="match status" value="1"/>
</dbReference>
<keyword evidence="5" id="KW-0808">Transferase</keyword>
<keyword evidence="6" id="KW-1185">Reference proteome</keyword>
<dbReference type="Pfam" id="PF13424">
    <property type="entry name" value="TPR_12"/>
    <property type="match status" value="1"/>
</dbReference>
<dbReference type="GO" id="GO:0008168">
    <property type="term" value="F:methyltransferase activity"/>
    <property type="evidence" value="ECO:0007669"/>
    <property type="project" value="UniProtKB-KW"/>
</dbReference>